<name>A0ABX9WMM1_9ACTN</name>
<keyword evidence="5" id="KW-1185">Reference proteome</keyword>
<gene>
    <name evidence="4" type="ORF">EFE23_00575</name>
</gene>
<reference evidence="4 5" key="1">
    <citation type="submission" date="2018-11" db="EMBL/GenBank/DDBJ databases">
        <title>Micromonospora sp. PPF5-17, a new actinomycetes isolated from a hot spring soil.</title>
        <authorList>
            <person name="Thawai C."/>
        </authorList>
    </citation>
    <scope>NUCLEOTIDE SEQUENCE [LARGE SCALE GENOMIC DNA]</scope>
    <source>
        <strain evidence="4 5">PPF5-17</strain>
    </source>
</reference>
<dbReference type="EMBL" id="RJLN01000001">
    <property type="protein sequence ID" value="RNM01905.1"/>
    <property type="molecule type" value="Genomic_DNA"/>
</dbReference>
<evidence type="ECO:0000256" key="2">
    <source>
        <dbReference type="ARBA" id="ARBA00023315"/>
    </source>
</evidence>
<evidence type="ECO:0000256" key="1">
    <source>
        <dbReference type="ARBA" id="ARBA00022679"/>
    </source>
</evidence>
<dbReference type="PANTHER" id="PTHR43877">
    <property type="entry name" value="AMINOALKYLPHOSPHONATE N-ACETYLTRANSFERASE-RELATED-RELATED"/>
    <property type="match status" value="1"/>
</dbReference>
<dbReference type="RefSeq" id="WP_123238855.1">
    <property type="nucleotide sequence ID" value="NZ_JAAHBY010000001.1"/>
</dbReference>
<dbReference type="InterPro" id="IPR016181">
    <property type="entry name" value="Acyl_CoA_acyltransferase"/>
</dbReference>
<dbReference type="CDD" id="cd04301">
    <property type="entry name" value="NAT_SF"/>
    <property type="match status" value="1"/>
</dbReference>
<dbReference type="SUPFAM" id="SSF55729">
    <property type="entry name" value="Acyl-CoA N-acyltransferases (Nat)"/>
    <property type="match status" value="1"/>
</dbReference>
<evidence type="ECO:0000313" key="4">
    <source>
        <dbReference type="EMBL" id="RNM01905.1"/>
    </source>
</evidence>
<dbReference type="InterPro" id="IPR050832">
    <property type="entry name" value="Bact_Acetyltransf"/>
</dbReference>
<evidence type="ECO:0000313" key="5">
    <source>
        <dbReference type="Proteomes" id="UP000280698"/>
    </source>
</evidence>
<accession>A0ABX9WMM1</accession>
<proteinExistence type="predicted"/>
<keyword evidence="1" id="KW-0808">Transferase</keyword>
<dbReference type="Proteomes" id="UP000280698">
    <property type="component" value="Unassembled WGS sequence"/>
</dbReference>
<feature type="domain" description="N-acetyltransferase" evidence="3">
    <location>
        <begin position="7"/>
        <end position="144"/>
    </location>
</feature>
<organism evidence="4 5">
    <name type="scientific">Micromonospora solifontis</name>
    <dbReference type="NCBI Taxonomy" id="2487138"/>
    <lineage>
        <taxon>Bacteria</taxon>
        <taxon>Bacillati</taxon>
        <taxon>Actinomycetota</taxon>
        <taxon>Actinomycetes</taxon>
        <taxon>Micromonosporales</taxon>
        <taxon>Micromonosporaceae</taxon>
        <taxon>Micromonospora</taxon>
    </lineage>
</organism>
<evidence type="ECO:0000259" key="3">
    <source>
        <dbReference type="PROSITE" id="PS51186"/>
    </source>
</evidence>
<dbReference type="Gene3D" id="3.40.630.30">
    <property type="match status" value="1"/>
</dbReference>
<dbReference type="PROSITE" id="PS51186">
    <property type="entry name" value="GNAT"/>
    <property type="match status" value="1"/>
</dbReference>
<dbReference type="Pfam" id="PF00583">
    <property type="entry name" value="Acetyltransf_1"/>
    <property type="match status" value="1"/>
</dbReference>
<comment type="caution">
    <text evidence="4">The sequence shown here is derived from an EMBL/GenBank/DDBJ whole genome shotgun (WGS) entry which is preliminary data.</text>
</comment>
<dbReference type="InterPro" id="IPR000182">
    <property type="entry name" value="GNAT_dom"/>
</dbReference>
<protein>
    <submittedName>
        <fullName evidence="4">GNAT family N-acetyltransferase</fullName>
    </submittedName>
</protein>
<sequence length="144" mass="16050">MEQGVGYEIRPGTSGDVEAVLAFWRYAAEDTDRHDSAEAVRLLLARDPEALLLAVDQGVLVGSLIAGWDGWRAHLYRFAVHPDRRRQGIGRALLAAAERRLARLGGRRADAMVLDDNELGRRAWAAAGYREQPQCHRWVKPLPA</sequence>
<keyword evidence="2" id="KW-0012">Acyltransferase</keyword>